<evidence type="ECO:0000313" key="1">
    <source>
        <dbReference type="EMBL" id="COY77509.1"/>
    </source>
</evidence>
<gene>
    <name evidence="1" type="ORF">ERS007739_03067</name>
</gene>
<comment type="caution">
    <text evidence="1">The sequence shown here is derived from an EMBL/GenBank/DDBJ whole genome shotgun (WGS) entry which is preliminary data.</text>
</comment>
<accession>A0A916PC07</accession>
<sequence>MIERPRVEVMRSCSSPISSASVGWYPTADGIRPRSVDTSDPAWVNRKMLSMNSNTS</sequence>
<evidence type="ECO:0000313" key="2">
    <source>
        <dbReference type="Proteomes" id="UP000039021"/>
    </source>
</evidence>
<proteinExistence type="predicted"/>
<name>A0A916PC07_MYCTX</name>
<dbReference type="AlphaFoldDB" id="A0A916PC07"/>
<dbReference type="EMBL" id="CSBK01001521">
    <property type="protein sequence ID" value="COY77509.1"/>
    <property type="molecule type" value="Genomic_DNA"/>
</dbReference>
<organism evidence="1 2">
    <name type="scientific">Mycobacterium tuberculosis</name>
    <dbReference type="NCBI Taxonomy" id="1773"/>
    <lineage>
        <taxon>Bacteria</taxon>
        <taxon>Bacillati</taxon>
        <taxon>Actinomycetota</taxon>
        <taxon>Actinomycetes</taxon>
        <taxon>Mycobacteriales</taxon>
        <taxon>Mycobacteriaceae</taxon>
        <taxon>Mycobacterium</taxon>
        <taxon>Mycobacterium tuberculosis complex</taxon>
    </lineage>
</organism>
<reference evidence="2" key="1">
    <citation type="submission" date="2015-03" db="EMBL/GenBank/DDBJ databases">
        <authorList>
            <consortium name="Pathogen Informatics"/>
        </authorList>
    </citation>
    <scope>NUCLEOTIDE SEQUENCE [LARGE SCALE GENOMIC DNA]</scope>
    <source>
        <strain evidence="2">N09902308</strain>
    </source>
</reference>
<dbReference type="Proteomes" id="UP000039021">
    <property type="component" value="Unassembled WGS sequence"/>
</dbReference>
<protein>
    <submittedName>
        <fullName evidence="1">Uncharacterized protein</fullName>
    </submittedName>
</protein>